<dbReference type="Pfam" id="PF03140">
    <property type="entry name" value="DUF247"/>
    <property type="match status" value="3"/>
</dbReference>
<dbReference type="PANTHER" id="PTHR31170">
    <property type="entry name" value="BNAC04G53230D PROTEIN"/>
    <property type="match status" value="1"/>
</dbReference>
<reference evidence="2 3" key="1">
    <citation type="journal article" date="2019" name="Plant Biotechnol. J.">
        <title>The red bayberry genome and genetic basis of sex determination.</title>
        <authorList>
            <person name="Jia H.M."/>
            <person name="Jia H.J."/>
            <person name="Cai Q.L."/>
            <person name="Wang Y."/>
            <person name="Zhao H.B."/>
            <person name="Yang W.F."/>
            <person name="Wang G.Y."/>
            <person name="Li Y.H."/>
            <person name="Zhan D.L."/>
            <person name="Shen Y.T."/>
            <person name="Niu Q.F."/>
            <person name="Chang L."/>
            <person name="Qiu J."/>
            <person name="Zhao L."/>
            <person name="Xie H.B."/>
            <person name="Fu W.Y."/>
            <person name="Jin J."/>
            <person name="Li X.W."/>
            <person name="Jiao Y."/>
            <person name="Zhou C.C."/>
            <person name="Tu T."/>
            <person name="Chai C.Y."/>
            <person name="Gao J.L."/>
            <person name="Fan L.J."/>
            <person name="van de Weg E."/>
            <person name="Wang J.Y."/>
            <person name="Gao Z.S."/>
        </authorList>
    </citation>
    <scope>NUCLEOTIDE SEQUENCE [LARGE SCALE GENOMIC DNA]</scope>
    <source>
        <tissue evidence="2">Leaves</tissue>
    </source>
</reference>
<keyword evidence="1" id="KW-0472">Membrane</keyword>
<evidence type="ECO:0000256" key="1">
    <source>
        <dbReference type="SAM" id="Phobius"/>
    </source>
</evidence>
<dbReference type="EMBL" id="RXIC02000051">
    <property type="protein sequence ID" value="KAB1201578.1"/>
    <property type="molecule type" value="Genomic_DNA"/>
</dbReference>
<organism evidence="2 3">
    <name type="scientific">Morella rubra</name>
    <name type="common">Chinese bayberry</name>
    <dbReference type="NCBI Taxonomy" id="262757"/>
    <lineage>
        <taxon>Eukaryota</taxon>
        <taxon>Viridiplantae</taxon>
        <taxon>Streptophyta</taxon>
        <taxon>Embryophyta</taxon>
        <taxon>Tracheophyta</taxon>
        <taxon>Spermatophyta</taxon>
        <taxon>Magnoliopsida</taxon>
        <taxon>eudicotyledons</taxon>
        <taxon>Gunneridae</taxon>
        <taxon>Pentapetalae</taxon>
        <taxon>rosids</taxon>
        <taxon>fabids</taxon>
        <taxon>Fagales</taxon>
        <taxon>Myricaceae</taxon>
        <taxon>Morella</taxon>
    </lineage>
</organism>
<dbReference type="AlphaFoldDB" id="A0A6A1UP00"/>
<dbReference type="PANTHER" id="PTHR31170:SF21">
    <property type="match status" value="1"/>
</dbReference>
<feature type="transmembrane region" description="Helical" evidence="1">
    <location>
        <begin position="449"/>
        <end position="476"/>
    </location>
</feature>
<evidence type="ECO:0000313" key="3">
    <source>
        <dbReference type="Proteomes" id="UP000516437"/>
    </source>
</evidence>
<dbReference type="Proteomes" id="UP000516437">
    <property type="component" value="Unassembled WGS sequence"/>
</dbReference>
<keyword evidence="1" id="KW-0812">Transmembrane</keyword>
<keyword evidence="3" id="KW-1185">Reference proteome</keyword>
<name>A0A6A1UP00_9ROSI</name>
<proteinExistence type="predicted"/>
<comment type="caution">
    <text evidence="2">The sequence shown here is derived from an EMBL/GenBank/DDBJ whole genome shotgun (WGS) entry which is preliminary data.</text>
</comment>
<dbReference type="InterPro" id="IPR004158">
    <property type="entry name" value="DUF247_pln"/>
</dbReference>
<accession>A0A6A1UP00</accession>
<evidence type="ECO:0000313" key="2">
    <source>
        <dbReference type="EMBL" id="KAB1201578.1"/>
    </source>
</evidence>
<keyword evidence="1" id="KW-1133">Transmembrane helix</keyword>
<sequence length="482" mass="55873">MTEGEAKNDIPEVEAPEVEKDFLAELKKKIYDSPQTKSVEQILENTQEMESPKEPVGGTCIFRLPRELSNKFDNKYKVPQIVSIGPYHNNTNDHELKVMDDRKLLYVRSFLKNNMSKTLRQAMEKASYIPWSIRIYHYSLFHINHNASGAAAEGKSSELDVYINDIRAIEGEAKKCYSKEVESIGTDEFVGMMIRDGFFILELFLRFNSWRPFESDDPIRRKLRVSSALYNDLLLLENQIPFFVLFKLFKASLRENLRKDSEEILINLALRFFNKEMAGSIQTTDALVLFPASRKLFRAGIEVKPCNAESFLAVKFKSGVIHMPNITIDDFMSSFLVNCVAFEQSHPNISKYFMRYAAFLDCLSNTKEDVDLLYERKVIEHGFESDDQLATYINALGKDLLFGFDNVYLPQEDDFDNLSKMFNEVDAYYRSGIRWKWADFKREYCHKPWLLISAFVALVYLLLTFAQTFISGYAYVHPNGKQ</sequence>
<protein>
    <submittedName>
        <fullName evidence="2">Uncharacterized protein</fullName>
    </submittedName>
</protein>
<gene>
    <name evidence="2" type="ORF">CJ030_MR0G002895</name>
</gene>